<dbReference type="PANTHER" id="PTHR43245">
    <property type="entry name" value="BIFUNCTIONAL POLYMYXIN RESISTANCE PROTEIN ARNA"/>
    <property type="match status" value="1"/>
</dbReference>
<dbReference type="InterPro" id="IPR001509">
    <property type="entry name" value="Epimerase_deHydtase"/>
</dbReference>
<protein>
    <submittedName>
        <fullName evidence="2">UDP-glucose 4-epimerase</fullName>
        <ecNumber evidence="2">5.1.3.2</ecNumber>
    </submittedName>
</protein>
<evidence type="ECO:0000259" key="1">
    <source>
        <dbReference type="Pfam" id="PF01370"/>
    </source>
</evidence>
<dbReference type="SUPFAM" id="SSF51735">
    <property type="entry name" value="NAD(P)-binding Rossmann-fold domains"/>
    <property type="match status" value="1"/>
</dbReference>
<proteinExistence type="predicted"/>
<gene>
    <name evidence="2" type="ORF">MNB_SUP05-5-954</name>
</gene>
<reference evidence="2" key="1">
    <citation type="submission" date="2016-10" db="EMBL/GenBank/DDBJ databases">
        <authorList>
            <person name="de Groot N.N."/>
        </authorList>
    </citation>
    <scope>NUCLEOTIDE SEQUENCE</scope>
</reference>
<evidence type="ECO:0000313" key="2">
    <source>
        <dbReference type="EMBL" id="SFV63888.1"/>
    </source>
</evidence>
<dbReference type="GO" id="GO:0003978">
    <property type="term" value="F:UDP-glucose 4-epimerase activity"/>
    <property type="evidence" value="ECO:0007669"/>
    <property type="project" value="UniProtKB-EC"/>
</dbReference>
<dbReference type="EMBL" id="FPHJ01000041">
    <property type="protein sequence ID" value="SFV63888.1"/>
    <property type="molecule type" value="Genomic_DNA"/>
</dbReference>
<name>A0A1W1CDI8_9ZZZZ</name>
<dbReference type="Gene3D" id="3.40.50.720">
    <property type="entry name" value="NAD(P)-binding Rossmann-like Domain"/>
    <property type="match status" value="1"/>
</dbReference>
<dbReference type="PANTHER" id="PTHR43245:SF58">
    <property type="entry name" value="BLL5923 PROTEIN"/>
    <property type="match status" value="1"/>
</dbReference>
<dbReference type="EC" id="5.1.3.2" evidence="2"/>
<feature type="domain" description="NAD-dependent epimerase/dehydratase" evidence="1">
    <location>
        <begin position="3"/>
        <end position="204"/>
    </location>
</feature>
<dbReference type="AlphaFoldDB" id="A0A1W1CDI8"/>
<dbReference type="InterPro" id="IPR050177">
    <property type="entry name" value="Lipid_A_modif_metabolic_enz"/>
</dbReference>
<dbReference type="InterPro" id="IPR036291">
    <property type="entry name" value="NAD(P)-bd_dom_sf"/>
</dbReference>
<keyword evidence="2" id="KW-0413">Isomerase</keyword>
<sequence length="279" mass="31471">MKVLITGANGFVGIHLTQHLRSQNYEIIPITRKEIGNIDAQTNWLDKLQNIDCVIHLANRAHVMKTEANAESLFEEINVNAFQKLIIDCEKSNVSQLIYLSSIKVNGEITTDKPFNANDIPNPKGAYAISKLKAEKLLQNSQLNWTIIRPPLIYGKGVKGNFKVLMKLINKNIPLPLANINNKRSLLSIENLVDLITLCIGNKKAYQQIFLASDNKDISTTELIKTIAKKNQKSPTLFKFPLLKLLTTIIGKKTQYNRLTQSLQLDISKTISILNWKPK</sequence>
<accession>A0A1W1CDI8</accession>
<dbReference type="Pfam" id="PF01370">
    <property type="entry name" value="Epimerase"/>
    <property type="match status" value="1"/>
</dbReference>
<organism evidence="2">
    <name type="scientific">hydrothermal vent metagenome</name>
    <dbReference type="NCBI Taxonomy" id="652676"/>
    <lineage>
        <taxon>unclassified sequences</taxon>
        <taxon>metagenomes</taxon>
        <taxon>ecological metagenomes</taxon>
    </lineage>
</organism>